<dbReference type="Proteomes" id="UP000807306">
    <property type="component" value="Unassembled WGS sequence"/>
</dbReference>
<gene>
    <name evidence="2" type="ORF">CPB83DRAFT_70657</name>
</gene>
<evidence type="ECO:0000256" key="1">
    <source>
        <dbReference type="SAM" id="SignalP"/>
    </source>
</evidence>
<name>A0A9P6E5L5_9AGAR</name>
<comment type="caution">
    <text evidence="2">The sequence shown here is derived from an EMBL/GenBank/DDBJ whole genome shotgun (WGS) entry which is preliminary data.</text>
</comment>
<dbReference type="EMBL" id="MU157929">
    <property type="protein sequence ID" value="KAF9522967.1"/>
    <property type="molecule type" value="Genomic_DNA"/>
</dbReference>
<sequence length="175" mass="18790">MRIFSTISSVSLVAICIIGISAKQSTYPHVIPGPGLPSLKSLQLTSADLYNRQLITNSSIEKRDEGYDKNCFAFTTADVQSTVACFDYLTRLGHVDCTVPVDNNVFCTAGDAVIGGSKLDQTTGVTSASCWWVALAVQWIFQNCNADGRVGGTAIPINSDQNLIVGVYNTDWVST</sequence>
<accession>A0A9P6E5L5</accession>
<reference evidence="2" key="1">
    <citation type="submission" date="2020-11" db="EMBL/GenBank/DDBJ databases">
        <authorList>
            <consortium name="DOE Joint Genome Institute"/>
            <person name="Ahrendt S."/>
            <person name="Riley R."/>
            <person name="Andreopoulos W."/>
            <person name="Labutti K."/>
            <person name="Pangilinan J."/>
            <person name="Ruiz-Duenas F.J."/>
            <person name="Barrasa J.M."/>
            <person name="Sanchez-Garcia M."/>
            <person name="Camarero S."/>
            <person name="Miyauchi S."/>
            <person name="Serrano A."/>
            <person name="Linde D."/>
            <person name="Babiker R."/>
            <person name="Drula E."/>
            <person name="Ayuso-Fernandez I."/>
            <person name="Pacheco R."/>
            <person name="Padilla G."/>
            <person name="Ferreira P."/>
            <person name="Barriuso J."/>
            <person name="Kellner H."/>
            <person name="Castanera R."/>
            <person name="Alfaro M."/>
            <person name="Ramirez L."/>
            <person name="Pisabarro A.G."/>
            <person name="Kuo A."/>
            <person name="Tritt A."/>
            <person name="Lipzen A."/>
            <person name="He G."/>
            <person name="Yan M."/>
            <person name="Ng V."/>
            <person name="Cullen D."/>
            <person name="Martin F."/>
            <person name="Rosso M.-N."/>
            <person name="Henrissat B."/>
            <person name="Hibbett D."/>
            <person name="Martinez A.T."/>
            <person name="Grigoriev I.V."/>
        </authorList>
    </citation>
    <scope>NUCLEOTIDE SEQUENCE</scope>
    <source>
        <strain evidence="2">CBS 506.95</strain>
    </source>
</reference>
<evidence type="ECO:0000313" key="2">
    <source>
        <dbReference type="EMBL" id="KAF9522967.1"/>
    </source>
</evidence>
<keyword evidence="3" id="KW-1185">Reference proteome</keyword>
<dbReference type="OrthoDB" id="2686356at2759"/>
<protein>
    <submittedName>
        <fullName evidence="2">Uncharacterized protein</fullName>
    </submittedName>
</protein>
<proteinExistence type="predicted"/>
<organism evidence="2 3">
    <name type="scientific">Crepidotus variabilis</name>
    <dbReference type="NCBI Taxonomy" id="179855"/>
    <lineage>
        <taxon>Eukaryota</taxon>
        <taxon>Fungi</taxon>
        <taxon>Dikarya</taxon>
        <taxon>Basidiomycota</taxon>
        <taxon>Agaricomycotina</taxon>
        <taxon>Agaricomycetes</taxon>
        <taxon>Agaricomycetidae</taxon>
        <taxon>Agaricales</taxon>
        <taxon>Agaricineae</taxon>
        <taxon>Crepidotaceae</taxon>
        <taxon>Crepidotus</taxon>
    </lineage>
</organism>
<dbReference type="PANTHER" id="PTHR39603:SF1">
    <property type="entry name" value="CYANOVIRIN-N DOMAIN-CONTAINING PROTEIN"/>
    <property type="match status" value="1"/>
</dbReference>
<dbReference type="AlphaFoldDB" id="A0A9P6E5L5"/>
<feature type="chain" id="PRO_5040487717" evidence="1">
    <location>
        <begin position="23"/>
        <end position="175"/>
    </location>
</feature>
<feature type="signal peptide" evidence="1">
    <location>
        <begin position="1"/>
        <end position="22"/>
    </location>
</feature>
<evidence type="ECO:0000313" key="3">
    <source>
        <dbReference type="Proteomes" id="UP000807306"/>
    </source>
</evidence>
<dbReference type="PANTHER" id="PTHR39603">
    <property type="entry name" value="CYANOVIRIN-N DOMAIN-CONTAINING PROTEIN"/>
    <property type="match status" value="1"/>
</dbReference>
<keyword evidence="1" id="KW-0732">Signal</keyword>